<name>A0AAD8SVC8_LOLMU</name>
<comment type="cofactor">
    <cofactor evidence="15 18">
        <name>heme b</name>
        <dbReference type="ChEBI" id="CHEBI:60344"/>
    </cofactor>
    <text evidence="15 18">Binds 1 heme b (iron(II)-protoporphyrin IX) group per subunit.</text>
</comment>
<dbReference type="CDD" id="cd00693">
    <property type="entry name" value="secretory_peroxidase"/>
    <property type="match status" value="1"/>
</dbReference>
<evidence type="ECO:0000256" key="16">
    <source>
        <dbReference type="PIRSR" id="PIRSR600823-4"/>
    </source>
</evidence>
<proteinExistence type="inferred from homology"/>
<accession>A0AAD8SVC8</accession>
<comment type="subcellular location">
    <subcellularLocation>
        <location evidence="18">Secreted</location>
    </subcellularLocation>
</comment>
<dbReference type="Gene3D" id="1.10.420.10">
    <property type="entry name" value="Peroxidase, domain 2"/>
    <property type="match status" value="1"/>
</dbReference>
<evidence type="ECO:0000256" key="15">
    <source>
        <dbReference type="PIRSR" id="PIRSR600823-3"/>
    </source>
</evidence>
<dbReference type="InterPro" id="IPR010255">
    <property type="entry name" value="Haem_peroxidase_sf"/>
</dbReference>
<keyword evidence="22" id="KW-1185">Reference proteome</keyword>
<comment type="catalytic activity">
    <reaction evidence="1 18">
        <text>2 a phenolic donor + H2O2 = 2 a phenolic radical donor + 2 H2O</text>
        <dbReference type="Rhea" id="RHEA:56136"/>
        <dbReference type="ChEBI" id="CHEBI:15377"/>
        <dbReference type="ChEBI" id="CHEBI:16240"/>
        <dbReference type="ChEBI" id="CHEBI:139520"/>
        <dbReference type="ChEBI" id="CHEBI:139521"/>
        <dbReference type="EC" id="1.11.1.7"/>
    </reaction>
</comment>
<feature type="disulfide bond" evidence="17">
    <location>
        <begin position="95"/>
        <end position="100"/>
    </location>
</feature>
<feature type="binding site" evidence="15">
    <location>
        <position position="99"/>
    </location>
    <ligand>
        <name>Ca(2+)</name>
        <dbReference type="ChEBI" id="CHEBI:29108"/>
        <label>1</label>
    </ligand>
</feature>
<evidence type="ECO:0000256" key="3">
    <source>
        <dbReference type="ARBA" id="ARBA00022559"/>
    </source>
</evidence>
<comment type="caution">
    <text evidence="21">The sequence shown here is derived from an EMBL/GenBank/DDBJ whole genome shotgun (WGS) entry which is preliminary data.</text>
</comment>
<dbReference type="GO" id="GO:0020037">
    <property type="term" value="F:heme binding"/>
    <property type="evidence" value="ECO:0007669"/>
    <property type="project" value="UniProtKB-UniRule"/>
</dbReference>
<feature type="binding site" description="axial binding residue" evidence="15">
    <location>
        <position position="221"/>
    </location>
    <ligand>
        <name>heme b</name>
        <dbReference type="ChEBI" id="CHEBI:60344"/>
    </ligand>
    <ligandPart>
        <name>Fe</name>
        <dbReference type="ChEBI" id="CHEBI:18248"/>
    </ligandPart>
</feature>
<keyword evidence="19" id="KW-0812">Transmembrane</keyword>
<feature type="binding site" evidence="15">
    <location>
        <position position="274"/>
    </location>
    <ligand>
        <name>Ca(2+)</name>
        <dbReference type="ChEBI" id="CHEBI:29108"/>
        <label>2</label>
    </ligand>
</feature>
<feature type="binding site" evidence="15">
    <location>
        <position position="222"/>
    </location>
    <ligand>
        <name>Ca(2+)</name>
        <dbReference type="ChEBI" id="CHEBI:29108"/>
        <label>2</label>
    </ligand>
</feature>
<feature type="domain" description="Plant heme peroxidase family profile" evidence="20">
    <location>
        <begin position="52"/>
        <end position="354"/>
    </location>
</feature>
<comment type="similarity">
    <text evidence="18">Belongs to the peroxidase family. Classical plant (class III) peroxidase subfamily.</text>
</comment>
<dbReference type="EC" id="1.11.1.7" evidence="18"/>
<keyword evidence="11" id="KW-0873">Pyrrolidone carboxylic acid</keyword>
<feature type="binding site" evidence="15">
    <location>
        <position position="97"/>
    </location>
    <ligand>
        <name>Ca(2+)</name>
        <dbReference type="ChEBI" id="CHEBI:29108"/>
        <label>1</label>
    </ligand>
</feature>
<dbReference type="InterPro" id="IPR002016">
    <property type="entry name" value="Haem_peroxidase"/>
</dbReference>
<evidence type="ECO:0000256" key="17">
    <source>
        <dbReference type="PIRSR" id="PIRSR600823-5"/>
    </source>
</evidence>
<dbReference type="FunFam" id="1.10.420.10:FF:000001">
    <property type="entry name" value="Peroxidase"/>
    <property type="match status" value="1"/>
</dbReference>
<dbReference type="PROSITE" id="PS00436">
    <property type="entry name" value="PEROXIDASE_2"/>
    <property type="match status" value="1"/>
</dbReference>
<keyword evidence="4 18" id="KW-0349">Heme</keyword>
<dbReference type="PROSITE" id="PS50873">
    <property type="entry name" value="PEROXIDASE_4"/>
    <property type="match status" value="1"/>
</dbReference>
<dbReference type="GO" id="GO:0046872">
    <property type="term" value="F:metal ion binding"/>
    <property type="evidence" value="ECO:0007669"/>
    <property type="project" value="UniProtKB-UniRule"/>
</dbReference>
<keyword evidence="19" id="KW-1133">Transmembrane helix</keyword>
<keyword evidence="9 17" id="KW-1015">Disulfide bond</keyword>
<comment type="function">
    <text evidence="18">Removal of H(2)O(2), oxidation of toxic reductants, biosynthesis and degradation of lignin, suberization, auxin catabolism, response to environmental stresses such as wounding, pathogen attack and oxidative stress.</text>
</comment>
<keyword evidence="8 15" id="KW-0408">Iron</keyword>
<keyword evidence="3 18" id="KW-0575">Peroxidase</keyword>
<evidence type="ECO:0000256" key="12">
    <source>
        <dbReference type="ARBA" id="ARBA00023324"/>
    </source>
</evidence>
<dbReference type="PRINTS" id="PR00461">
    <property type="entry name" value="PLPEROXIDASE"/>
</dbReference>
<feature type="disulfide bond" evidence="17">
    <location>
        <begin position="228"/>
        <end position="259"/>
    </location>
</feature>
<dbReference type="Gene3D" id="1.10.520.10">
    <property type="match status" value="1"/>
</dbReference>
<organism evidence="21 22">
    <name type="scientific">Lolium multiflorum</name>
    <name type="common">Italian ryegrass</name>
    <name type="synonym">Lolium perenne subsp. multiflorum</name>
    <dbReference type="NCBI Taxonomy" id="4521"/>
    <lineage>
        <taxon>Eukaryota</taxon>
        <taxon>Viridiplantae</taxon>
        <taxon>Streptophyta</taxon>
        <taxon>Embryophyta</taxon>
        <taxon>Tracheophyta</taxon>
        <taxon>Spermatophyta</taxon>
        <taxon>Magnoliopsida</taxon>
        <taxon>Liliopsida</taxon>
        <taxon>Poales</taxon>
        <taxon>Poaceae</taxon>
        <taxon>BOP clade</taxon>
        <taxon>Pooideae</taxon>
        <taxon>Poodae</taxon>
        <taxon>Poeae</taxon>
        <taxon>Poeae Chloroplast Group 2 (Poeae type)</taxon>
        <taxon>Loliodinae</taxon>
        <taxon>Loliinae</taxon>
        <taxon>Lolium</taxon>
    </lineage>
</organism>
<keyword evidence="10" id="KW-0325">Glycoprotein</keyword>
<feature type="binding site" evidence="15">
    <location>
        <position position="94"/>
    </location>
    <ligand>
        <name>Ca(2+)</name>
        <dbReference type="ChEBI" id="CHEBI:29108"/>
        <label>1</label>
    </ligand>
</feature>
<evidence type="ECO:0000256" key="9">
    <source>
        <dbReference type="ARBA" id="ARBA00023157"/>
    </source>
</evidence>
<feature type="binding site" evidence="15">
    <location>
        <position position="116"/>
    </location>
    <ligand>
        <name>Ca(2+)</name>
        <dbReference type="ChEBI" id="CHEBI:29108"/>
        <label>1</label>
    </ligand>
</feature>
<evidence type="ECO:0000256" key="2">
    <source>
        <dbReference type="ARBA" id="ARBA00006873"/>
    </source>
</evidence>
<dbReference type="AlphaFoldDB" id="A0AAD8SVC8"/>
<dbReference type="GO" id="GO:0006979">
    <property type="term" value="P:response to oxidative stress"/>
    <property type="evidence" value="ECO:0007669"/>
    <property type="project" value="UniProtKB-UniRule"/>
</dbReference>
<keyword evidence="7 18" id="KW-0560">Oxidoreductase</keyword>
<dbReference type="EMBL" id="JAUUTY010000003">
    <property type="protein sequence ID" value="KAK1664610.1"/>
    <property type="molecule type" value="Genomic_DNA"/>
</dbReference>
<dbReference type="PANTHER" id="PTHR31517">
    <property type="match status" value="1"/>
</dbReference>
<feature type="transmembrane region" description="Helical" evidence="19">
    <location>
        <begin position="33"/>
        <end position="51"/>
    </location>
</feature>
<dbReference type="PROSITE" id="PS00435">
    <property type="entry name" value="PEROXIDASE_1"/>
    <property type="match status" value="1"/>
</dbReference>
<dbReference type="InterPro" id="IPR019794">
    <property type="entry name" value="Peroxidases_AS"/>
</dbReference>
<evidence type="ECO:0000256" key="4">
    <source>
        <dbReference type="ARBA" id="ARBA00022617"/>
    </source>
</evidence>
<keyword evidence="19" id="KW-0472">Membrane</keyword>
<feature type="active site" description="Proton acceptor" evidence="13">
    <location>
        <position position="93"/>
    </location>
</feature>
<comment type="similarity">
    <text evidence="2">Belongs to the peroxidase family. Ascorbate peroxidase subfamily.</text>
</comment>
<comment type="cofactor">
    <cofactor evidence="15 18">
        <name>Ca(2+)</name>
        <dbReference type="ChEBI" id="CHEBI:29108"/>
    </cofactor>
    <text evidence="15 18">Binds 2 calcium ions per subunit.</text>
</comment>
<keyword evidence="6 15" id="KW-0106">Calcium</keyword>
<dbReference type="GO" id="GO:0005576">
    <property type="term" value="C:extracellular region"/>
    <property type="evidence" value="ECO:0007669"/>
    <property type="project" value="UniProtKB-SubCell"/>
</dbReference>
<evidence type="ECO:0000256" key="1">
    <source>
        <dbReference type="ARBA" id="ARBA00000189"/>
    </source>
</evidence>
<sequence length="374" mass="40025">MYICVCVRARTQLLAKSSLDLFDVDMATQGTPGLALAVVCAMCLLPLLAMAQLQVGFYQRTCPNAETLVRQAVATAFAKDAGVAAGLIRLHFHDCFVRGCDASVLLSTNPGGGKTERDAIPNNPSLRGFDVIDAAKASLEQSCPRTVSCADILAFAARDSITLTGNVFYPVPAGRRDGSISKEQDALDNLPPPTFTAQQLIDRFKNKTLTAEEMVLLSGAHTVGRSFCASFVNRIWNGNTPIVDAGLSPSYAALLRSLCPSTTTQTTLITTAMDPGSPNVLDNNYYKLLPRNMGLFFSDNQLRVDGNLNALVNTFAANETLWKERFAAAMVKMGRIEVQTGRCGQVRLKCSVVNPSSSAELGSAIDEEGVVATS</sequence>
<dbReference type="PANTHER" id="PTHR31517:SF84">
    <property type="entry name" value="PEROXIDASE"/>
    <property type="match status" value="1"/>
</dbReference>
<evidence type="ECO:0000256" key="18">
    <source>
        <dbReference type="RuleBase" id="RU362060"/>
    </source>
</evidence>
<evidence type="ECO:0000313" key="22">
    <source>
        <dbReference type="Proteomes" id="UP001231189"/>
    </source>
</evidence>
<evidence type="ECO:0000256" key="7">
    <source>
        <dbReference type="ARBA" id="ARBA00023002"/>
    </source>
</evidence>
<protein>
    <recommendedName>
        <fullName evidence="18">Peroxidase</fullName>
        <ecNumber evidence="18">1.11.1.7</ecNumber>
    </recommendedName>
</protein>
<dbReference type="Proteomes" id="UP001231189">
    <property type="component" value="Unassembled WGS sequence"/>
</dbReference>
<evidence type="ECO:0000256" key="19">
    <source>
        <dbReference type="SAM" id="Phobius"/>
    </source>
</evidence>
<keyword evidence="5 15" id="KW-0479">Metal-binding</keyword>
<feature type="site" description="Transition state stabilizer" evidence="16">
    <location>
        <position position="89"/>
    </location>
</feature>
<dbReference type="InterPro" id="IPR019793">
    <property type="entry name" value="Peroxidases_heam-ligand_BS"/>
</dbReference>
<feature type="binding site" evidence="14">
    <location>
        <position position="191"/>
    </location>
    <ligand>
        <name>substrate</name>
    </ligand>
</feature>
<feature type="disulfide bond" evidence="17">
    <location>
        <begin position="62"/>
        <end position="143"/>
    </location>
</feature>
<evidence type="ECO:0000256" key="6">
    <source>
        <dbReference type="ARBA" id="ARBA00022837"/>
    </source>
</evidence>
<dbReference type="GO" id="GO:0140825">
    <property type="term" value="F:lactoperoxidase activity"/>
    <property type="evidence" value="ECO:0007669"/>
    <property type="project" value="UniProtKB-EC"/>
</dbReference>
<feature type="binding site" evidence="15">
    <location>
        <position position="103"/>
    </location>
    <ligand>
        <name>Ca(2+)</name>
        <dbReference type="ChEBI" id="CHEBI:29108"/>
        <label>1</label>
    </ligand>
</feature>
<dbReference type="FunFam" id="1.10.520.10:FF:000001">
    <property type="entry name" value="Peroxidase"/>
    <property type="match status" value="1"/>
</dbReference>
<evidence type="ECO:0000256" key="11">
    <source>
        <dbReference type="ARBA" id="ARBA00023283"/>
    </source>
</evidence>
<evidence type="ECO:0000256" key="14">
    <source>
        <dbReference type="PIRSR" id="PIRSR600823-2"/>
    </source>
</evidence>
<gene>
    <name evidence="21" type="ORF">QYE76_052769</name>
</gene>
<keyword evidence="18" id="KW-0964">Secreted</keyword>
<evidence type="ECO:0000256" key="13">
    <source>
        <dbReference type="PIRSR" id="PIRSR600823-1"/>
    </source>
</evidence>
<dbReference type="SUPFAM" id="SSF48113">
    <property type="entry name" value="Heme-dependent peroxidases"/>
    <property type="match status" value="1"/>
</dbReference>
<dbReference type="Pfam" id="PF00141">
    <property type="entry name" value="peroxidase"/>
    <property type="match status" value="1"/>
</dbReference>
<feature type="disulfide bond" evidence="17">
    <location>
        <begin position="149"/>
        <end position="350"/>
    </location>
</feature>
<feature type="binding site" evidence="15">
    <location>
        <position position="101"/>
    </location>
    <ligand>
        <name>Ca(2+)</name>
        <dbReference type="ChEBI" id="CHEBI:29108"/>
        <label>1</label>
    </ligand>
</feature>
<evidence type="ECO:0000259" key="20">
    <source>
        <dbReference type="PROSITE" id="PS50873"/>
    </source>
</evidence>
<reference evidence="21" key="1">
    <citation type="submission" date="2023-07" db="EMBL/GenBank/DDBJ databases">
        <title>A chromosome-level genome assembly of Lolium multiflorum.</title>
        <authorList>
            <person name="Chen Y."/>
            <person name="Copetti D."/>
            <person name="Kolliker R."/>
            <person name="Studer B."/>
        </authorList>
    </citation>
    <scope>NUCLEOTIDE SEQUENCE</scope>
    <source>
        <strain evidence="21">02402/16</strain>
        <tissue evidence="21">Leaf</tissue>
    </source>
</reference>
<dbReference type="InterPro" id="IPR033905">
    <property type="entry name" value="Secretory_peroxidase"/>
</dbReference>
<evidence type="ECO:0000256" key="8">
    <source>
        <dbReference type="ARBA" id="ARBA00023004"/>
    </source>
</evidence>
<evidence type="ECO:0000256" key="5">
    <source>
        <dbReference type="ARBA" id="ARBA00022723"/>
    </source>
</evidence>
<dbReference type="GO" id="GO:0042744">
    <property type="term" value="P:hydrogen peroxide catabolic process"/>
    <property type="evidence" value="ECO:0007669"/>
    <property type="project" value="UniProtKB-KW"/>
</dbReference>
<dbReference type="InterPro" id="IPR000823">
    <property type="entry name" value="Peroxidase_pln"/>
</dbReference>
<dbReference type="PRINTS" id="PR00458">
    <property type="entry name" value="PEROXIDASE"/>
</dbReference>
<feature type="binding site" evidence="15">
    <location>
        <position position="282"/>
    </location>
    <ligand>
        <name>Ca(2+)</name>
        <dbReference type="ChEBI" id="CHEBI:29108"/>
        <label>2</label>
    </ligand>
</feature>
<evidence type="ECO:0000313" key="21">
    <source>
        <dbReference type="EMBL" id="KAK1664610.1"/>
    </source>
</evidence>
<evidence type="ECO:0000256" key="10">
    <source>
        <dbReference type="ARBA" id="ARBA00023180"/>
    </source>
</evidence>
<keyword evidence="12 18" id="KW-0376">Hydrogen peroxide</keyword>